<comment type="subcellular location">
    <subcellularLocation>
        <location evidence="1">Membrane</location>
        <topology evidence="1">Multi-pass membrane protein</topology>
    </subcellularLocation>
</comment>
<protein>
    <recommendedName>
        <fullName evidence="8">NADH-ubiquinone oxidoreductase subunit B14.7</fullName>
    </recommendedName>
</protein>
<dbReference type="OMA" id="REKKDFW"/>
<keyword evidence="4 5" id="KW-0472">Membrane</keyword>
<proteinExistence type="predicted"/>
<dbReference type="AlphaFoldDB" id="A0A388LH86"/>
<dbReference type="Pfam" id="PF02466">
    <property type="entry name" value="Tim17"/>
    <property type="match status" value="1"/>
</dbReference>
<organism evidence="6 7">
    <name type="scientific">Chara braunii</name>
    <name type="common">Braun's stonewort</name>
    <dbReference type="NCBI Taxonomy" id="69332"/>
    <lineage>
        <taxon>Eukaryota</taxon>
        <taxon>Viridiplantae</taxon>
        <taxon>Streptophyta</taxon>
        <taxon>Charophyceae</taxon>
        <taxon>Charales</taxon>
        <taxon>Characeae</taxon>
        <taxon>Chara</taxon>
    </lineage>
</organism>
<reference evidence="6 7" key="1">
    <citation type="journal article" date="2018" name="Cell">
        <title>The Chara Genome: Secondary Complexity and Implications for Plant Terrestrialization.</title>
        <authorList>
            <person name="Nishiyama T."/>
            <person name="Sakayama H."/>
            <person name="Vries J.D."/>
            <person name="Buschmann H."/>
            <person name="Saint-Marcoux D."/>
            <person name="Ullrich K.K."/>
            <person name="Haas F.B."/>
            <person name="Vanderstraeten L."/>
            <person name="Becker D."/>
            <person name="Lang D."/>
            <person name="Vosolsobe S."/>
            <person name="Rombauts S."/>
            <person name="Wilhelmsson P.K.I."/>
            <person name="Janitza P."/>
            <person name="Kern R."/>
            <person name="Heyl A."/>
            <person name="Rumpler F."/>
            <person name="Villalobos L.I.A.C."/>
            <person name="Clay J.M."/>
            <person name="Skokan R."/>
            <person name="Toyoda A."/>
            <person name="Suzuki Y."/>
            <person name="Kagoshima H."/>
            <person name="Schijlen E."/>
            <person name="Tajeshwar N."/>
            <person name="Catarino B."/>
            <person name="Hetherington A.J."/>
            <person name="Saltykova A."/>
            <person name="Bonnot C."/>
            <person name="Breuninger H."/>
            <person name="Symeonidi A."/>
            <person name="Radhakrishnan G.V."/>
            <person name="Van Nieuwerburgh F."/>
            <person name="Deforce D."/>
            <person name="Chang C."/>
            <person name="Karol K.G."/>
            <person name="Hedrich R."/>
            <person name="Ulvskov P."/>
            <person name="Glockner G."/>
            <person name="Delwiche C.F."/>
            <person name="Petrasek J."/>
            <person name="Van de Peer Y."/>
            <person name="Friml J."/>
            <person name="Beilby M."/>
            <person name="Dolan L."/>
            <person name="Kohara Y."/>
            <person name="Sugano S."/>
            <person name="Fujiyama A."/>
            <person name="Delaux P.-M."/>
            <person name="Quint M."/>
            <person name="TheiBen G."/>
            <person name="Hagemann M."/>
            <person name="Harholt J."/>
            <person name="Dunand C."/>
            <person name="Zachgo S."/>
            <person name="Langdale J."/>
            <person name="Maumus F."/>
            <person name="Straeten D.V.D."/>
            <person name="Gould S.B."/>
            <person name="Rensing S.A."/>
        </authorList>
    </citation>
    <scope>NUCLEOTIDE SEQUENCE [LARGE SCALE GENOMIC DNA]</scope>
    <source>
        <strain evidence="6 7">S276</strain>
    </source>
</reference>
<feature type="transmembrane region" description="Helical" evidence="5">
    <location>
        <begin position="91"/>
        <end position="111"/>
    </location>
</feature>
<comment type="caution">
    <text evidence="6">The sequence shown here is derived from an EMBL/GenBank/DDBJ whole genome shotgun (WGS) entry which is preliminary data.</text>
</comment>
<dbReference type="PANTHER" id="PTHR14110:SF18">
    <property type="entry name" value="OUTER ENVELOPE PORE PROTEIN 16-3, CHLOROPLASTIC_MITOCHONDRIAL"/>
    <property type="match status" value="1"/>
</dbReference>
<evidence type="ECO:0000313" key="6">
    <source>
        <dbReference type="EMBL" id="GBG81615.1"/>
    </source>
</evidence>
<dbReference type="GO" id="GO:0045039">
    <property type="term" value="P:protein insertion into mitochondrial inner membrane"/>
    <property type="evidence" value="ECO:0007669"/>
    <property type="project" value="InterPro"/>
</dbReference>
<evidence type="ECO:0008006" key="8">
    <source>
        <dbReference type="Google" id="ProtNLM"/>
    </source>
</evidence>
<accession>A0A388LH86</accession>
<feature type="transmembrane region" description="Helical" evidence="5">
    <location>
        <begin position="117"/>
        <end position="137"/>
    </location>
</feature>
<dbReference type="InterPro" id="IPR039175">
    <property type="entry name" value="TIM22"/>
</dbReference>
<dbReference type="GO" id="GO:0042721">
    <property type="term" value="C:TIM22 mitochondrial import inner membrane insertion complex"/>
    <property type="evidence" value="ECO:0007669"/>
    <property type="project" value="InterPro"/>
</dbReference>
<evidence type="ECO:0000256" key="3">
    <source>
        <dbReference type="ARBA" id="ARBA00022989"/>
    </source>
</evidence>
<dbReference type="Proteomes" id="UP000265515">
    <property type="component" value="Unassembled WGS sequence"/>
</dbReference>
<evidence type="ECO:0000256" key="4">
    <source>
        <dbReference type="ARBA" id="ARBA00023136"/>
    </source>
</evidence>
<dbReference type="STRING" id="69332.A0A388LH86"/>
<sequence>MELEDYRNLGDYDTFAFRTASATGASFCAGTLLGAIAATWQDVPVVERNQSLPALKRTAKVMGSYGATFAAIGGVYAATDCLAERLRGKKDLFNGVIGGLAAGAVIGLRAGSLPYGLGASAAFAAMSAIVDAGGHVVRTPVERSFLPYSSETENKV</sequence>
<dbReference type="EMBL" id="BFEA01000380">
    <property type="protein sequence ID" value="GBG81615.1"/>
    <property type="molecule type" value="Genomic_DNA"/>
</dbReference>
<dbReference type="Gramene" id="GBG81615">
    <property type="protein sequence ID" value="GBG81615"/>
    <property type="gene ID" value="CBR_g32607"/>
</dbReference>
<keyword evidence="7" id="KW-1185">Reference proteome</keyword>
<evidence type="ECO:0000256" key="5">
    <source>
        <dbReference type="SAM" id="Phobius"/>
    </source>
</evidence>
<feature type="transmembrane region" description="Helical" evidence="5">
    <location>
        <begin position="20"/>
        <end position="41"/>
    </location>
</feature>
<dbReference type="OrthoDB" id="1913277at2759"/>
<dbReference type="PANTHER" id="PTHR14110">
    <property type="entry name" value="MITOCHONDRIAL IMPORT INNER MEMBRANE TRANSLOCASE SUBUNIT TIM22"/>
    <property type="match status" value="1"/>
</dbReference>
<name>A0A388LH86_CHABU</name>
<feature type="transmembrane region" description="Helical" evidence="5">
    <location>
        <begin position="61"/>
        <end position="79"/>
    </location>
</feature>
<evidence type="ECO:0000256" key="2">
    <source>
        <dbReference type="ARBA" id="ARBA00022692"/>
    </source>
</evidence>
<keyword evidence="3 5" id="KW-1133">Transmembrane helix</keyword>
<gene>
    <name evidence="6" type="ORF">CBR_g32607</name>
</gene>
<keyword evidence="2 5" id="KW-0812">Transmembrane</keyword>
<evidence type="ECO:0000313" key="7">
    <source>
        <dbReference type="Proteomes" id="UP000265515"/>
    </source>
</evidence>
<evidence type="ECO:0000256" key="1">
    <source>
        <dbReference type="ARBA" id="ARBA00004141"/>
    </source>
</evidence>